<dbReference type="Pfam" id="PF01812">
    <property type="entry name" value="5-FTHF_cyc-lig"/>
    <property type="match status" value="1"/>
</dbReference>
<dbReference type="RefSeq" id="WP_204658020.1">
    <property type="nucleotide sequence ID" value="NZ_CP056775.1"/>
</dbReference>
<dbReference type="NCBIfam" id="TIGR02727">
    <property type="entry name" value="MTHFS_bact"/>
    <property type="match status" value="1"/>
</dbReference>
<keyword evidence="4" id="KW-0460">Magnesium</keyword>
<keyword evidence="2 4" id="KW-0547">Nucleotide-binding</keyword>
<keyword evidence="4" id="KW-0479">Metal-binding</keyword>
<evidence type="ECO:0000313" key="5">
    <source>
        <dbReference type="EMBL" id="QRR02756.1"/>
    </source>
</evidence>
<dbReference type="PIRSF" id="PIRSF006806">
    <property type="entry name" value="FTHF_cligase"/>
    <property type="match status" value="1"/>
</dbReference>
<dbReference type="InterPro" id="IPR024185">
    <property type="entry name" value="FTHF_cligase-like_sf"/>
</dbReference>
<proteinExistence type="inferred from homology"/>
<dbReference type="Gene3D" id="3.40.50.10420">
    <property type="entry name" value="NagB/RpiA/CoA transferase-like"/>
    <property type="match status" value="1"/>
</dbReference>
<keyword evidence="5" id="KW-0436">Ligase</keyword>
<gene>
    <name evidence="5" type="ORF">HWI92_18460</name>
</gene>
<organism evidence="5 6">
    <name type="scientific">Dyadobacter sandarakinus</name>
    <dbReference type="NCBI Taxonomy" id="2747268"/>
    <lineage>
        <taxon>Bacteria</taxon>
        <taxon>Pseudomonadati</taxon>
        <taxon>Bacteroidota</taxon>
        <taxon>Cytophagia</taxon>
        <taxon>Cytophagales</taxon>
        <taxon>Spirosomataceae</taxon>
        <taxon>Dyadobacter</taxon>
    </lineage>
</organism>
<dbReference type="PANTHER" id="PTHR23407:SF1">
    <property type="entry name" value="5-FORMYLTETRAHYDROFOLATE CYCLO-LIGASE"/>
    <property type="match status" value="1"/>
</dbReference>
<accession>A0ABX7I9H1</accession>
<dbReference type="InterPro" id="IPR002698">
    <property type="entry name" value="FTHF_cligase"/>
</dbReference>
<protein>
    <recommendedName>
        <fullName evidence="4">5-formyltetrahydrofolate cyclo-ligase</fullName>
        <ecNumber evidence="4">6.3.3.2</ecNumber>
    </recommendedName>
</protein>
<comment type="similarity">
    <text evidence="1 4">Belongs to the 5-formyltetrahydrofolate cyclo-ligase family.</text>
</comment>
<reference evidence="5 6" key="1">
    <citation type="submission" date="2020-06" db="EMBL/GenBank/DDBJ databases">
        <title>Dyadobacter sandarakinus sp. nov., isolated from the soil of the Arctic Yellow River Station.</title>
        <authorList>
            <person name="Zhang Y."/>
            <person name="Peng F."/>
        </authorList>
    </citation>
    <scope>NUCLEOTIDE SEQUENCE [LARGE SCALE GENOMIC DNA]</scope>
    <source>
        <strain evidence="5 6">Q3-56</strain>
    </source>
</reference>
<keyword evidence="3 4" id="KW-0067">ATP-binding</keyword>
<dbReference type="SUPFAM" id="SSF100950">
    <property type="entry name" value="NagB/RpiA/CoA transferase-like"/>
    <property type="match status" value="1"/>
</dbReference>
<evidence type="ECO:0000256" key="3">
    <source>
        <dbReference type="ARBA" id="ARBA00022840"/>
    </source>
</evidence>
<name>A0ABX7I9H1_9BACT</name>
<dbReference type="GO" id="GO:0030272">
    <property type="term" value="F:5-formyltetrahydrofolate cyclo-ligase activity"/>
    <property type="evidence" value="ECO:0007669"/>
    <property type="project" value="UniProtKB-EC"/>
</dbReference>
<evidence type="ECO:0000313" key="6">
    <source>
        <dbReference type="Proteomes" id="UP000612680"/>
    </source>
</evidence>
<evidence type="ECO:0000256" key="4">
    <source>
        <dbReference type="RuleBase" id="RU361279"/>
    </source>
</evidence>
<keyword evidence="6" id="KW-1185">Reference proteome</keyword>
<dbReference type="InterPro" id="IPR037171">
    <property type="entry name" value="NagB/RpiA_transferase-like"/>
</dbReference>
<dbReference type="EC" id="6.3.3.2" evidence="4"/>
<evidence type="ECO:0000256" key="1">
    <source>
        <dbReference type="ARBA" id="ARBA00010638"/>
    </source>
</evidence>
<dbReference type="PANTHER" id="PTHR23407">
    <property type="entry name" value="ATPASE INHIBITOR/5-FORMYLTETRAHYDROFOLATE CYCLO-LIGASE"/>
    <property type="match status" value="1"/>
</dbReference>
<evidence type="ECO:0000256" key="2">
    <source>
        <dbReference type="ARBA" id="ARBA00022741"/>
    </source>
</evidence>
<dbReference type="Proteomes" id="UP000612680">
    <property type="component" value="Chromosome"/>
</dbReference>
<sequence length="193" mass="21768">MMTKSALRRTYLNKRKNLDPGSIQQLTQAISANLTRFLRNKSFTTVHIFLTQARNSEVDTLKIIDALRDAFSNLRVAAPFVVPGTRDMLHFSISPGSKFIPNAWQIPEPDPAAELQVLPEEIDVVIIPMLAFDKQGFRVGYGGGFYDHFLPHCRPETWKIGLSFFGPVDKIADLDNFDVPMNACITPDGIFQW</sequence>
<comment type="cofactor">
    <cofactor evidence="4">
        <name>Mg(2+)</name>
        <dbReference type="ChEBI" id="CHEBI:18420"/>
    </cofactor>
</comment>
<dbReference type="EMBL" id="CP056775">
    <property type="protein sequence ID" value="QRR02756.1"/>
    <property type="molecule type" value="Genomic_DNA"/>
</dbReference>
<comment type="catalytic activity">
    <reaction evidence="4">
        <text>(6S)-5-formyl-5,6,7,8-tetrahydrofolate + ATP = (6R)-5,10-methenyltetrahydrofolate + ADP + phosphate</text>
        <dbReference type="Rhea" id="RHEA:10488"/>
        <dbReference type="ChEBI" id="CHEBI:30616"/>
        <dbReference type="ChEBI" id="CHEBI:43474"/>
        <dbReference type="ChEBI" id="CHEBI:57455"/>
        <dbReference type="ChEBI" id="CHEBI:57457"/>
        <dbReference type="ChEBI" id="CHEBI:456216"/>
        <dbReference type="EC" id="6.3.3.2"/>
    </reaction>
</comment>